<dbReference type="GO" id="GO:0031267">
    <property type="term" value="F:small GTPase binding"/>
    <property type="evidence" value="ECO:0007669"/>
    <property type="project" value="TreeGrafter"/>
</dbReference>
<reference evidence="3" key="1">
    <citation type="submission" date="2013-09" db="EMBL/GenBank/DDBJ databases">
        <title>The Genome Sequence of Anopheles maculatus species B.</title>
        <authorList>
            <consortium name="The Broad Institute Genomics Platform"/>
            <person name="Neafsey D.E."/>
            <person name="Besansky N."/>
            <person name="Howell P."/>
            <person name="Walton C."/>
            <person name="Young S.K."/>
            <person name="Zeng Q."/>
            <person name="Gargeya S."/>
            <person name="Fitzgerald M."/>
            <person name="Haas B."/>
            <person name="Abouelleil A."/>
            <person name="Allen A.W."/>
            <person name="Alvarado L."/>
            <person name="Arachchi H.M."/>
            <person name="Berlin A.M."/>
            <person name="Chapman S.B."/>
            <person name="Gainer-Dewar J."/>
            <person name="Goldberg J."/>
            <person name="Griggs A."/>
            <person name="Gujja S."/>
            <person name="Hansen M."/>
            <person name="Howarth C."/>
            <person name="Imamovic A."/>
            <person name="Ireland A."/>
            <person name="Larimer J."/>
            <person name="McCowan C."/>
            <person name="Murphy C."/>
            <person name="Pearson M."/>
            <person name="Poon T.W."/>
            <person name="Priest M."/>
            <person name="Roberts A."/>
            <person name="Saif S."/>
            <person name="Shea T."/>
            <person name="Sisk P."/>
            <person name="Sykes S."/>
            <person name="Wortman J."/>
            <person name="Nusbaum C."/>
            <person name="Birren B."/>
        </authorList>
    </citation>
    <scope>NUCLEOTIDE SEQUENCE [LARGE SCALE GENOMIC DNA]</scope>
    <source>
        <strain evidence="3">maculatus3</strain>
    </source>
</reference>
<dbReference type="GO" id="GO:0099518">
    <property type="term" value="P:vesicle cytoskeletal trafficking"/>
    <property type="evidence" value="ECO:0007669"/>
    <property type="project" value="TreeGrafter"/>
</dbReference>
<sequence>MADDATTDESTGPESATKCDCSQQQLIECRAQLATLEQSKETLQKRLDGYVKDNENLVIKYAFVEKKVLDLKALVEEKESKIKRHDQEVGGLQKQIAGLKADKAKLQKNIESKLRDIERVGKELEGSRHYSSQIEMRYKYSSCRLRREAEDRTKLEAEVLNLRQQLLQHVIAEETHQASEQVAEMERKVMELQAREIMLKHASDEQAARIIALQRTNAELQEMTERQDKKYNLSLQALKETEAEREHLRQQMEQVQQKMNRQESVIEELQSKVDAANTLAQESTRIERIVNDQRTELEQLTSTLDEHRKDLEELKARELELLALNKDLSEVNCLLQQEIATQESKTIAITLEYGKFVTMCQEYDAQIISLANSLALERQHRTEERLLMAKHIADRTRKLEQAERCLQQTLNELEANRKKYFALVKDFKREMKNAHQSVESGTVLQ</sequence>
<dbReference type="InterPro" id="IPR038830">
    <property type="entry name" value="CCDC186"/>
</dbReference>
<name>A0A182TA37_9DIPT</name>
<dbReference type="AlphaFoldDB" id="A0A182TA37"/>
<dbReference type="PANTHER" id="PTHR18911">
    <property type="entry name" value="CTCL TUMOR ANTIGEN HD-CL-01"/>
    <property type="match status" value="1"/>
</dbReference>
<evidence type="ECO:0000313" key="3">
    <source>
        <dbReference type="Proteomes" id="UP000075901"/>
    </source>
</evidence>
<dbReference type="EnsemblMetazoa" id="AMAM022698-RA">
    <property type="protein sequence ID" value="AMAM022698-PA"/>
    <property type="gene ID" value="AMAM022698"/>
</dbReference>
<dbReference type="VEuPathDB" id="VectorBase:AMAM022698"/>
<proteinExistence type="predicted"/>
<protein>
    <submittedName>
        <fullName evidence="2">Uncharacterized protein</fullName>
    </submittedName>
</protein>
<organism evidence="2 3">
    <name type="scientific">Anopheles maculatus</name>
    <dbReference type="NCBI Taxonomy" id="74869"/>
    <lineage>
        <taxon>Eukaryota</taxon>
        <taxon>Metazoa</taxon>
        <taxon>Ecdysozoa</taxon>
        <taxon>Arthropoda</taxon>
        <taxon>Hexapoda</taxon>
        <taxon>Insecta</taxon>
        <taxon>Pterygota</taxon>
        <taxon>Neoptera</taxon>
        <taxon>Endopterygota</taxon>
        <taxon>Diptera</taxon>
        <taxon>Nematocera</taxon>
        <taxon>Culicoidea</taxon>
        <taxon>Culicidae</taxon>
        <taxon>Anophelinae</taxon>
        <taxon>Anopheles</taxon>
        <taxon>Anopheles maculatus group</taxon>
    </lineage>
</organism>
<reference evidence="2" key="2">
    <citation type="submission" date="2020-05" db="UniProtKB">
        <authorList>
            <consortium name="EnsemblMetazoa"/>
        </authorList>
    </citation>
    <scope>IDENTIFICATION</scope>
    <source>
        <strain evidence="2">maculatus3</strain>
    </source>
</reference>
<feature type="coiled-coil region" evidence="1">
    <location>
        <begin position="392"/>
        <end position="430"/>
    </location>
</feature>
<evidence type="ECO:0000256" key="1">
    <source>
        <dbReference type="SAM" id="Coils"/>
    </source>
</evidence>
<feature type="coiled-coil region" evidence="1">
    <location>
        <begin position="231"/>
        <end position="324"/>
    </location>
</feature>
<evidence type="ECO:0000313" key="2">
    <source>
        <dbReference type="EnsemblMetazoa" id="AMAM022698-PA"/>
    </source>
</evidence>
<feature type="coiled-coil region" evidence="1">
    <location>
        <begin position="26"/>
        <end position="195"/>
    </location>
</feature>
<dbReference type="Proteomes" id="UP000075901">
    <property type="component" value="Unassembled WGS sequence"/>
</dbReference>
<keyword evidence="1" id="KW-0175">Coiled coil</keyword>
<accession>A0A182TA37</accession>
<dbReference type="PANTHER" id="PTHR18911:SF5">
    <property type="entry name" value="COILED-COIL DOMAIN-CONTAINING PROTEIN 186"/>
    <property type="match status" value="1"/>
</dbReference>
<keyword evidence="3" id="KW-1185">Reference proteome</keyword>
<dbReference type="GO" id="GO:0005802">
    <property type="term" value="C:trans-Golgi network"/>
    <property type="evidence" value="ECO:0007669"/>
    <property type="project" value="TreeGrafter"/>
</dbReference>